<reference evidence="2 3" key="1">
    <citation type="journal article" date="2021" name="Nat. Commun.">
        <title>Genetic determinants of endophytism in the Arabidopsis root mycobiome.</title>
        <authorList>
            <person name="Mesny F."/>
            <person name="Miyauchi S."/>
            <person name="Thiergart T."/>
            <person name="Pickel B."/>
            <person name="Atanasova L."/>
            <person name="Karlsson M."/>
            <person name="Huettel B."/>
            <person name="Barry K.W."/>
            <person name="Haridas S."/>
            <person name="Chen C."/>
            <person name="Bauer D."/>
            <person name="Andreopoulos W."/>
            <person name="Pangilinan J."/>
            <person name="LaButti K."/>
            <person name="Riley R."/>
            <person name="Lipzen A."/>
            <person name="Clum A."/>
            <person name="Drula E."/>
            <person name="Henrissat B."/>
            <person name="Kohler A."/>
            <person name="Grigoriev I.V."/>
            <person name="Martin F.M."/>
            <person name="Hacquard S."/>
        </authorList>
    </citation>
    <scope>NUCLEOTIDE SEQUENCE [LARGE SCALE GENOMIC DNA]</scope>
    <source>
        <strain evidence="2 3">MPI-SDFR-AT-0080</strain>
    </source>
</reference>
<keyword evidence="3" id="KW-1185">Reference proteome</keyword>
<evidence type="ECO:0000256" key="1">
    <source>
        <dbReference type="SAM" id="MobiDB-lite"/>
    </source>
</evidence>
<organism evidence="2 3">
    <name type="scientific">Macrophomina phaseolina</name>
    <dbReference type="NCBI Taxonomy" id="35725"/>
    <lineage>
        <taxon>Eukaryota</taxon>
        <taxon>Fungi</taxon>
        <taxon>Dikarya</taxon>
        <taxon>Ascomycota</taxon>
        <taxon>Pezizomycotina</taxon>
        <taxon>Dothideomycetes</taxon>
        <taxon>Dothideomycetes incertae sedis</taxon>
        <taxon>Botryosphaeriales</taxon>
        <taxon>Botryosphaeriaceae</taxon>
        <taxon>Macrophomina</taxon>
    </lineage>
</organism>
<sequence length="101" mass="10838">MSNYENQDIPAGDVGDNDYASRSDQYQVPVQKDEAPVEDPIDANTADSDAQLARDDNEAIDKGNIVSDRTRGAAKKAGTYVEPGDEEGLPGPEDGRSAIRQ</sequence>
<dbReference type="Proteomes" id="UP000774617">
    <property type="component" value="Unassembled WGS sequence"/>
</dbReference>
<evidence type="ECO:0000313" key="2">
    <source>
        <dbReference type="EMBL" id="KAH7041909.1"/>
    </source>
</evidence>
<feature type="region of interest" description="Disordered" evidence="1">
    <location>
        <begin position="1"/>
        <end position="101"/>
    </location>
</feature>
<comment type="caution">
    <text evidence="2">The sequence shown here is derived from an EMBL/GenBank/DDBJ whole genome shotgun (WGS) entry which is preliminary data.</text>
</comment>
<dbReference type="EMBL" id="JAGTJR010000028">
    <property type="protein sequence ID" value="KAH7041909.1"/>
    <property type="molecule type" value="Genomic_DNA"/>
</dbReference>
<name>A0ABQ8G0W5_9PEZI</name>
<proteinExistence type="predicted"/>
<evidence type="ECO:0008006" key="4">
    <source>
        <dbReference type="Google" id="ProtNLM"/>
    </source>
</evidence>
<gene>
    <name evidence="2" type="ORF">B0J12DRAFT_674891</name>
</gene>
<protein>
    <recommendedName>
        <fullName evidence="4">Histone chaperone domain-containing protein</fullName>
    </recommendedName>
</protein>
<feature type="compositionally biased region" description="Basic and acidic residues" evidence="1">
    <location>
        <begin position="52"/>
        <end position="61"/>
    </location>
</feature>
<evidence type="ECO:0000313" key="3">
    <source>
        <dbReference type="Proteomes" id="UP000774617"/>
    </source>
</evidence>
<accession>A0ABQ8G0W5</accession>